<name>A0A8C0XD13_CASCN</name>
<feature type="compositionally biased region" description="Polar residues" evidence="1">
    <location>
        <begin position="1"/>
        <end position="11"/>
    </location>
</feature>
<reference evidence="2" key="1">
    <citation type="submission" date="2023-09" db="UniProtKB">
        <authorList>
            <consortium name="Ensembl"/>
        </authorList>
    </citation>
    <scope>IDENTIFICATION</scope>
</reference>
<proteinExistence type="predicted"/>
<evidence type="ECO:0000313" key="2">
    <source>
        <dbReference type="Ensembl" id="ENSCCNP00000026249.1"/>
    </source>
</evidence>
<dbReference type="AlphaFoldDB" id="A0A8C0XD13"/>
<organism evidence="2">
    <name type="scientific">Castor canadensis</name>
    <name type="common">American beaver</name>
    <dbReference type="NCBI Taxonomy" id="51338"/>
    <lineage>
        <taxon>Eukaryota</taxon>
        <taxon>Metazoa</taxon>
        <taxon>Chordata</taxon>
        <taxon>Craniata</taxon>
        <taxon>Vertebrata</taxon>
        <taxon>Euteleostomi</taxon>
        <taxon>Mammalia</taxon>
        <taxon>Eutheria</taxon>
        <taxon>Euarchontoglires</taxon>
        <taxon>Glires</taxon>
        <taxon>Rodentia</taxon>
        <taxon>Castorimorpha</taxon>
        <taxon>Castoridae</taxon>
        <taxon>Castor</taxon>
    </lineage>
</organism>
<feature type="region of interest" description="Disordered" evidence="1">
    <location>
        <begin position="1"/>
        <end position="30"/>
    </location>
</feature>
<dbReference type="Ensembl" id="ENSCCNT00000033293.1">
    <property type="protein sequence ID" value="ENSCCNP00000026249.1"/>
    <property type="gene ID" value="ENSCCNG00000025487.1"/>
</dbReference>
<sequence length="60" mass="6869">MDKGQSETSPSPADVNMEDQSHKELKPRGTSNNILTYLISRQLGRPRNDVDLSKWVWMLP</sequence>
<evidence type="ECO:0000256" key="1">
    <source>
        <dbReference type="SAM" id="MobiDB-lite"/>
    </source>
</evidence>
<protein>
    <submittedName>
        <fullName evidence="2">Uncharacterized protein</fullName>
    </submittedName>
</protein>
<accession>A0A8C0XD13</accession>